<dbReference type="EMBL" id="HG938353">
    <property type="protein sequence ID" value="CDN49160.1"/>
    <property type="molecule type" value="Genomic_DNA"/>
</dbReference>
<organism evidence="1 2">
    <name type="scientific">Neorhizobium galegae bv. orientalis str. HAMBI 540</name>
    <dbReference type="NCBI Taxonomy" id="1028800"/>
    <lineage>
        <taxon>Bacteria</taxon>
        <taxon>Pseudomonadati</taxon>
        <taxon>Pseudomonadota</taxon>
        <taxon>Alphaproteobacteria</taxon>
        <taxon>Hyphomicrobiales</taxon>
        <taxon>Rhizobiaceae</taxon>
        <taxon>Rhizobium/Agrobacterium group</taxon>
        <taxon>Neorhizobium</taxon>
    </lineage>
</organism>
<protein>
    <submittedName>
        <fullName evidence="1">Uncharacterized protein</fullName>
    </submittedName>
</protein>
<sequence>MRKIEIGNEVGWTWGRAEARGKTIKRKADADEPAFLISVLQSQSELRKTHG</sequence>
<proteinExistence type="predicted"/>
<dbReference type="Proteomes" id="UP000028181">
    <property type="component" value="Chromosome I"/>
</dbReference>
<dbReference type="HOGENOM" id="CLU_3101355_0_0_5"/>
<dbReference type="RefSeq" id="WP_167551676.1">
    <property type="nucleotide sequence ID" value="NZ_HG938353.1"/>
</dbReference>
<accession>A0A068SVN0</accession>
<evidence type="ECO:0000313" key="2">
    <source>
        <dbReference type="Proteomes" id="UP000028181"/>
    </source>
</evidence>
<keyword evidence="2" id="KW-1185">Reference proteome</keyword>
<gene>
    <name evidence="1" type="ORF">RG540_CH29950</name>
</gene>
<dbReference type="AlphaFoldDB" id="A0A068SVN0"/>
<dbReference type="GeneID" id="51989851"/>
<dbReference type="KEGG" id="ngg:RG540_CH29950"/>
<evidence type="ECO:0000313" key="1">
    <source>
        <dbReference type="EMBL" id="CDN49160.1"/>
    </source>
</evidence>
<dbReference type="PATRIC" id="fig|1028800.3.peg.3034"/>
<name>A0A068SVN0_NEOGA</name>
<reference evidence="2" key="1">
    <citation type="journal article" date="2014" name="BMC Genomics">
        <title>Genome sequencing of two Neorhizobium galegae strains reveals a noeT gene responsible for the unusual acetylation of the nodulation factors.</title>
        <authorList>
            <person name="Osterman J."/>
            <person name="Marsh J."/>
            <person name="Laine P.K."/>
            <person name="Zeng Z."/>
            <person name="Alatalo E."/>
            <person name="Sullivan J.T."/>
            <person name="Young J.P."/>
            <person name="Thomas-Oates J."/>
            <person name="Paulin L."/>
            <person name="Lindstrom K."/>
        </authorList>
    </citation>
    <scope>NUCLEOTIDE SEQUENCE [LARGE SCALE GENOMIC DNA]</scope>
    <source>
        <strain evidence="2">HAMBI 540</strain>
    </source>
</reference>